<organism evidence="3 4">
    <name type="scientific">Stylosanthes scabra</name>
    <dbReference type="NCBI Taxonomy" id="79078"/>
    <lineage>
        <taxon>Eukaryota</taxon>
        <taxon>Viridiplantae</taxon>
        <taxon>Streptophyta</taxon>
        <taxon>Embryophyta</taxon>
        <taxon>Tracheophyta</taxon>
        <taxon>Spermatophyta</taxon>
        <taxon>Magnoliopsida</taxon>
        <taxon>eudicotyledons</taxon>
        <taxon>Gunneridae</taxon>
        <taxon>Pentapetalae</taxon>
        <taxon>rosids</taxon>
        <taxon>fabids</taxon>
        <taxon>Fabales</taxon>
        <taxon>Fabaceae</taxon>
        <taxon>Papilionoideae</taxon>
        <taxon>50 kb inversion clade</taxon>
        <taxon>dalbergioids sensu lato</taxon>
        <taxon>Dalbergieae</taxon>
        <taxon>Pterocarpus clade</taxon>
        <taxon>Stylosanthes</taxon>
    </lineage>
</organism>
<proteinExistence type="predicted"/>
<protein>
    <submittedName>
        <fullName evidence="3">Uncharacterized protein</fullName>
    </submittedName>
</protein>
<evidence type="ECO:0000313" key="4">
    <source>
        <dbReference type="Proteomes" id="UP001341840"/>
    </source>
</evidence>
<evidence type="ECO:0000256" key="2">
    <source>
        <dbReference type="SAM" id="SignalP"/>
    </source>
</evidence>
<gene>
    <name evidence="3" type="ORF">PIB30_083489</name>
</gene>
<dbReference type="EMBL" id="JASCZI010182564">
    <property type="protein sequence ID" value="MED6188172.1"/>
    <property type="molecule type" value="Genomic_DNA"/>
</dbReference>
<keyword evidence="2" id="KW-0732">Signal</keyword>
<comment type="caution">
    <text evidence="3">The sequence shown here is derived from an EMBL/GenBank/DDBJ whole genome shotgun (WGS) entry which is preliminary data.</text>
</comment>
<reference evidence="3 4" key="1">
    <citation type="journal article" date="2023" name="Plants (Basel)">
        <title>Bridging the Gap: Combining Genomics and Transcriptomics Approaches to Understand Stylosanthes scabra, an Orphan Legume from the Brazilian Caatinga.</title>
        <authorList>
            <person name="Ferreira-Neto J.R.C."/>
            <person name="da Silva M.D."/>
            <person name="Binneck E."/>
            <person name="de Melo N.F."/>
            <person name="da Silva R.H."/>
            <person name="de Melo A.L.T.M."/>
            <person name="Pandolfi V."/>
            <person name="Bustamante F.O."/>
            <person name="Brasileiro-Vidal A.C."/>
            <person name="Benko-Iseppon A.M."/>
        </authorList>
    </citation>
    <scope>NUCLEOTIDE SEQUENCE [LARGE SCALE GENOMIC DNA]</scope>
    <source>
        <tissue evidence="3">Leaves</tissue>
    </source>
</reference>
<accession>A0ABU6WS40</accession>
<feature type="compositionally biased region" description="Polar residues" evidence="1">
    <location>
        <begin position="74"/>
        <end position="96"/>
    </location>
</feature>
<evidence type="ECO:0000313" key="3">
    <source>
        <dbReference type="EMBL" id="MED6188172.1"/>
    </source>
</evidence>
<feature type="signal peptide" evidence="2">
    <location>
        <begin position="1"/>
        <end position="20"/>
    </location>
</feature>
<evidence type="ECO:0000256" key="1">
    <source>
        <dbReference type="SAM" id="MobiDB-lite"/>
    </source>
</evidence>
<dbReference type="Proteomes" id="UP001341840">
    <property type="component" value="Unassembled WGS sequence"/>
</dbReference>
<name>A0ABU6WS40_9FABA</name>
<feature type="region of interest" description="Disordered" evidence="1">
    <location>
        <begin position="29"/>
        <end position="96"/>
    </location>
</feature>
<feature type="chain" id="PRO_5045883932" evidence="2">
    <location>
        <begin position="21"/>
        <end position="96"/>
    </location>
</feature>
<feature type="compositionally biased region" description="Low complexity" evidence="1">
    <location>
        <begin position="51"/>
        <end position="63"/>
    </location>
</feature>
<keyword evidence="4" id="KW-1185">Reference proteome</keyword>
<sequence>MCSQWLLSRLLLLTFERVLAQKSTAKDAIVDGNEAPGITSTPMDVSDQGEGVSSKSLSSSVGSIRRHGVPSMPPSLTASDVNVNGVPNNGLEQSKA</sequence>